<dbReference type="InterPro" id="IPR003165">
    <property type="entry name" value="Piwi"/>
</dbReference>
<dbReference type="SUPFAM" id="SSF53098">
    <property type="entry name" value="Ribonuclease H-like"/>
    <property type="match status" value="1"/>
</dbReference>
<dbReference type="GO" id="GO:0003676">
    <property type="term" value="F:nucleic acid binding"/>
    <property type="evidence" value="ECO:0007669"/>
    <property type="project" value="InterPro"/>
</dbReference>
<dbReference type="Pfam" id="PF02171">
    <property type="entry name" value="Piwi"/>
    <property type="match status" value="1"/>
</dbReference>
<dbReference type="Proteomes" id="UP000001822">
    <property type="component" value="Chromosome"/>
</dbReference>
<proteinExistence type="inferred from homology"/>
<dbReference type="SMART" id="SM00950">
    <property type="entry name" value="Piwi"/>
    <property type="match status" value="1"/>
</dbReference>
<evidence type="ECO:0000259" key="3">
    <source>
        <dbReference type="PROSITE" id="PS50822"/>
    </source>
</evidence>
<dbReference type="InterPro" id="IPR036397">
    <property type="entry name" value="RNaseH_sf"/>
</dbReference>
<evidence type="ECO:0000256" key="2">
    <source>
        <dbReference type="ARBA" id="ARBA00035032"/>
    </source>
</evidence>
<gene>
    <name evidence="4" type="ordered locus">CHU_2955</name>
</gene>
<evidence type="ECO:0000256" key="1">
    <source>
        <dbReference type="ARBA" id="ARBA00035012"/>
    </source>
</evidence>
<dbReference type="RefSeq" id="WP_011586307.1">
    <property type="nucleotide sequence ID" value="NC_008255.1"/>
</dbReference>
<comment type="similarity">
    <text evidence="1">Belongs to the argonaute family. Long pAgo subfamily.</text>
</comment>
<dbReference type="KEGG" id="chu:CHU_2955"/>
<protein>
    <recommendedName>
        <fullName evidence="2">Protein argonaute</fullName>
    </recommendedName>
</protein>
<dbReference type="EMBL" id="CP000383">
    <property type="protein sequence ID" value="ABG60197.1"/>
    <property type="molecule type" value="Genomic_DNA"/>
</dbReference>
<dbReference type="CDD" id="cd04659">
    <property type="entry name" value="Piwi_piwi-like_ProArk"/>
    <property type="match status" value="1"/>
</dbReference>
<reference evidence="4 5" key="1">
    <citation type="journal article" date="2007" name="Appl. Environ. Microbiol.">
        <title>Genome sequence of the cellulolytic gliding bacterium Cytophaga hutchinsonii.</title>
        <authorList>
            <person name="Xie G."/>
            <person name="Bruce D.C."/>
            <person name="Challacombe J.F."/>
            <person name="Chertkov O."/>
            <person name="Detter J.C."/>
            <person name="Gilna P."/>
            <person name="Han C.S."/>
            <person name="Lucas S."/>
            <person name="Misra M."/>
            <person name="Myers G.L."/>
            <person name="Richardson P."/>
            <person name="Tapia R."/>
            <person name="Thayer N."/>
            <person name="Thompson L.S."/>
            <person name="Brettin T.S."/>
            <person name="Henrissat B."/>
            <person name="Wilson D.B."/>
            <person name="McBride M.J."/>
        </authorList>
    </citation>
    <scope>NUCLEOTIDE SEQUENCE [LARGE SCALE GENOMIC DNA]</scope>
    <source>
        <strain evidence="5">ATCC 33406 / DSM 1761 / CIP 103989 / NBRC 15051 / NCIMB 9469 / D465</strain>
    </source>
</reference>
<accession>A0A6N4SUP6</accession>
<dbReference type="Gene3D" id="3.40.50.2300">
    <property type="match status" value="1"/>
</dbReference>
<sequence length="683" mass="78493">MTDLAMTGLFVNFFECKLSKSKFNIYEMPYVSYNTKEKYTALRKENPDYKFYKVANTIYYWSITALPSTTLTGKSITVNTAEHPKVISKIIEESILAFFRTNYSAVYKKQQCHYWDIVSNKELLNPSIKGLSVKNQTHFNTYFFRTGENISYGFLLSTSLRLNITYTRQDFEKNNIAHNDLLGKDNIVFANTKALKRLLSATGQQENYDSQVAKLNANSESFKLISATYEWLNNNRSKIFLPDNNSIASISKKYLPLENNKIYSEKLNSPTRYYFGGTTCPMTEVDVRGNKTFISYDEQVKRKKPYSYGGFSGEEVLISILCPKTYEGILEGFWNKLEATLKGKLHLEKLRFNKIVLSGTAVENYESEFYNQDLLKSHLAIVIVDEHHKTLPVKKSPYHTCKAKLIGSGIPTQDIQVVNLKNANQFTINNIALNIYAKIGGTAWTIEKEDKRMEELVIGVGSSLSSDGKLVLGIAQIFHSDGRYLVGDCTPLSTFDNYAKNLEDYLYSAISNEIDRSLNKTKEFRLIFHLFKSASFQYEIKAVENLMKRFSDTDLTFKYAFVHLAYGHNFRMFNNDGNKDVDKGTLVHISSHCKLLHFTASSSIPLEILIDGRSTFVDPYYLSKQVYWFSHLSHRTFTPSKKTVTILYPALMSRLMEKLKEIEDWDTKRPAKDSKIINTLWFI</sequence>
<name>A0A6N4SUP6_CYTH3</name>
<keyword evidence="5" id="KW-1185">Reference proteome</keyword>
<dbReference type="Gene3D" id="3.30.420.10">
    <property type="entry name" value="Ribonuclease H-like superfamily/Ribonuclease H"/>
    <property type="match status" value="1"/>
</dbReference>
<evidence type="ECO:0000313" key="4">
    <source>
        <dbReference type="EMBL" id="ABG60197.1"/>
    </source>
</evidence>
<dbReference type="PROSITE" id="PS50822">
    <property type="entry name" value="PIWI"/>
    <property type="match status" value="1"/>
</dbReference>
<evidence type="ECO:0000313" key="5">
    <source>
        <dbReference type="Proteomes" id="UP000001822"/>
    </source>
</evidence>
<dbReference type="AlphaFoldDB" id="A0A6N4SUP6"/>
<organism evidence="4 5">
    <name type="scientific">Cytophaga hutchinsonii (strain ATCC 33406 / DSM 1761 / CIP 103989 / NBRC 15051 / NCIMB 9469 / D465)</name>
    <dbReference type="NCBI Taxonomy" id="269798"/>
    <lineage>
        <taxon>Bacteria</taxon>
        <taxon>Pseudomonadati</taxon>
        <taxon>Bacteroidota</taxon>
        <taxon>Cytophagia</taxon>
        <taxon>Cytophagales</taxon>
        <taxon>Cytophagaceae</taxon>
        <taxon>Cytophaga</taxon>
    </lineage>
</organism>
<dbReference type="InterPro" id="IPR012337">
    <property type="entry name" value="RNaseH-like_sf"/>
</dbReference>
<dbReference type="OrthoDB" id="530017at2"/>
<feature type="domain" description="Piwi" evidence="3">
    <location>
        <begin position="379"/>
        <end position="661"/>
    </location>
</feature>